<evidence type="ECO:0000259" key="18">
    <source>
        <dbReference type="PROSITE" id="PS01180"/>
    </source>
</evidence>
<keyword evidence="22" id="KW-1185">Reference proteome</keyword>
<feature type="transmembrane region" description="Helical" evidence="16">
    <location>
        <begin position="2836"/>
        <end position="2858"/>
    </location>
</feature>
<feature type="signal peptide" evidence="17">
    <location>
        <begin position="1"/>
        <end position="23"/>
    </location>
</feature>
<dbReference type="Gene3D" id="2.10.25.10">
    <property type="entry name" value="Laminin"/>
    <property type="match status" value="9"/>
</dbReference>
<evidence type="ECO:0000259" key="21">
    <source>
        <dbReference type="PROSITE" id="PS51162"/>
    </source>
</evidence>
<dbReference type="PROSITE" id="PS01180">
    <property type="entry name" value="CUB"/>
    <property type="match status" value="1"/>
</dbReference>
<keyword evidence="4 16" id="KW-0812">Transmembrane</keyword>
<keyword evidence="2" id="KW-0880">Kelch repeat</keyword>
<sequence>MMVHDSLILGLFSIAVTFLGCQSSNCRGRKILNGQEGFISDGPGEYKANSHCEWLINAGNPNKTIHLSFESMATECSFDFLFIYDGKSYSSKLIATLSGDSPPKPITAYSGHMLLYLFSDRNYLRPGFEARYKILDCPWNCSDRGPCINHTCHCRAGYSGVGCEVADCPSDCGDHGECKFHSYKLQYCNCSQGYVGQECNLQVSGPEGQGGWYNIQQEVNRGFPPRTSHSAAFIDGCIWVFGGFDLNTVLGDLWRYCMHENSWEQFLLKESVKLSGLNSLPANRSSNSWPSARSGHAMDVYGEGFFIFGGILEDGTHSDELWYFNITSLFWSLVASESVVKPERVTDHSLTLVEEHLYLLGGKTEDRIFVDSMYRISAESPLQWERVLIQGGVYPPKRLVGHTTLYHKHSRSLIVFGGYTQGSALFSDRTRDIQMFNIDDQYWSRLSNENWRGSSVPRHRAFHSTVMMGNYLVVYGGNTHDHSTLEICYNQEIFFYHLGCHVWLNHTYFTGNGSGNGMPSKGRFGHAAVVANGNVMFILGGYSGQVLGDLIAYKVPSAIADFECPSSSTSCTALSATPEESVEPRDHCNEYPNTSPYLCQDDPECVFCNKGRIDSGNQSCVHRTRVQLCVNKDFHDSTDRCPGICPTLHTCGACVIHGKGVNVSAASRRRQVYIQECSWCVKEAQCQTRAVPFGTCQAPEQTESGIQGWWNGLSANLTSLQQCQVEDFPAGLHWVKYRAPLNITFPDEMSIIRKTEGSMGYIDTKLIEATFIYTSRFLGYIHPLNASPPVGTNLTLFLGLKNAKARLYLSQDETENKREKVITMSEVAHYDTVVAVRPSGLPVFPNVSRGNKYLIEQVSLESDPLCEWVFSNGHCTRRLRNPNKAVIDSDKCRPPCHHRTNCSDCITEKGECAWCENTRTCLPFSDYVTRYIYGQCTSWVDSVGPDHGCHSCSSHASCGSCLMEFGCGWCSNEHNPSLGVCVDGDFTGMSGNLSCSVMVGEMYNLSSSEASLWSYAECPDVEECLLGMHDCHENATCINVYGSFRCECNRGFEGDGRMRCDETCYFDCHNGKCSGPPGFTCICDLGWTNESCDLDCGCNNHSSCERGVGECDECQHLTTGPACSQCVSGAYGNPLDPDGCLPCNCNGHGAREMGECHNVTGECYCIDNTYGIHCEQCQPEYYGNPSCGQYHPVQSNTLLPFLSPVSKSGGFNVSYQAHYCPDSCHGNRVCVDRRCVCKKGYWGENCLVPVCPIECSEGQEQGHCHNGICICESEFGGPGCISRLRSNELNIQLLSNSELAHTLGPGPEQAFVPEDERLLGPSPRAGHTLTSCGDGLLFVFGGYSQREGILDDMWMYNVSAETWTNISPATGHSPSGRRAVYVYDGIPEFILGTPTGGGGELLAAFCGINPGRDLTVYAKSGVASVFFEGNLKSAMSKSGGFNVSYQAHYCPDSCHGNRVCVDRRCVCKKGYWGENCLVPVCPIECSEGQEQGHCHNGICICESEFGGPGCISRLRSNELNIQLLSNSELAHTLGPGPEQAFVPEDERLLGPSPRAGHTLTSCGDGLLFVFGGYSQREGILDDMWMYNVSAETWTNISPATGHSPSGRYQHAAACLPLLKMIFIIGGFVAEEHGEDGTPYRVTPTNSLWKFNIESHAWTRDVSPDWLLPALAGHTLTNVGSTNLMLIGGFSSYNYFNDRVYEYNISNGLRAWKVYSPDQMKGAIPIGVYGHSAVFHPEYNCVYIYGGYLFRSDEWSVSKELYSFDVKDKMWNMLYPEVYSELEARVFHSAAHVGNTMVVIGGLTYMGSYGRDVLVYVYSCNTWHRMKFQVYSELEARVFHSAAHVGNTMVVIGGLTYMGSYGRDVLVYVYSCNTWHRMKFQDLELEQKTTAVVGLNAVSFASAVYIFGGFAGVALGTLSRLTLPSDVCSLITDPLVCSNIMGCQLCVMTLDTSENVTVCYDANASISARPRGCVGNPPTHKRCSPRNMANSTCTHYDSCSACLATHPALKHNGPVSRRIIPAPPNTHIYTHTRTHPALKHNGPVSEIGRYFNQMPVYNWNCVTVSLKPTNVTKFQSVPPEQCPARCVSYTTCHSCLMAPGSEGGSKECLWSVTLQEPGCGWCAFGGMNGQGVCMSGGIAGPFDGMCSDGNFSVSVPFVDVIAEVKGKAEVLTSHTTHPIWAFDKCQPENECQNQHHTCNPDTEDCYDTLEYFRCECKRGYVMNAVTKNCEPVCHQGCVHGSCVKPDDCRCDFGWVGSNCSVECQCNKHSNCQSVQLNKVCTKCENNTMGEHCQYCKPMFVGDPKKGGRCMPCREYCNNHTDICMTQHEHDLSLFNNLDSFDPHNRHSPRYYHMVQKGPHKKEAVCISCQHNTTGVRCERCTSGHFRKASEPKSKACRECHCNGHSNMCNADTGENCKCSNNTETNCDAKDESECWELQCAQCKEYFLGTPTNGHQCYRQMNVDRDYCFDPDTQNNCNQFPKALKLGRTVFFAVQPKYLNVDIRITIDVTMGSADVFISNKIDTFQVFVDKSSWAHEIYLDKMYASTRAGQARRSIMGNGGGGGGYVDDDAIRQRLQLHESGAVRITEKVPGYLKLKSTDTEFYKMSQFKSMDKSISKGGGGGGGGASKKDKFKENRPGSHRSPGLAVQSEDDIYDRMGREGRRHHHRGRVKSKKSRKIEKNVRELLRTWKEMEEPTRKLFDLWDSESMMPQSSRGHASKRHNSSRADGAVAAKHQKRGITVTDAKRDLDVSDGSVGIKMGEIDAGALNTYITVGERNSVLVVRDVRFRLVITLPRDQHELRTSRFYIIVRARDNGPHLDNSTYGNLYFRQDQPHIDLFVFFSVFFSCFFLFLAVCIMLWKMKQTFDARRSRQMREREMECMASRPFAKILVLVEHEESMFLPLGSGLVRPRSRVGRYPNRNQYYNNNDINTLTSPPPARELGVVPIAIEPTEDGLAGVGTILFQLPGGAMAPSRLCLGSSLTTKIAATIPTQKSAHLRRRISASSC</sequence>
<evidence type="ECO:0000256" key="7">
    <source>
        <dbReference type="ARBA" id="ARBA00022989"/>
    </source>
</evidence>
<organism evidence="22 23">
    <name type="scientific">Aplysia californica</name>
    <name type="common">California sea hare</name>
    <dbReference type="NCBI Taxonomy" id="6500"/>
    <lineage>
        <taxon>Eukaryota</taxon>
        <taxon>Metazoa</taxon>
        <taxon>Spiralia</taxon>
        <taxon>Lophotrochozoa</taxon>
        <taxon>Mollusca</taxon>
        <taxon>Gastropoda</taxon>
        <taxon>Heterobranchia</taxon>
        <taxon>Euthyneura</taxon>
        <taxon>Tectipleura</taxon>
        <taxon>Aplysiida</taxon>
        <taxon>Aplysioidea</taxon>
        <taxon>Aplysiidae</taxon>
        <taxon>Aplysia</taxon>
    </lineage>
</organism>
<feature type="domain" description="Laminin EGF-like" evidence="20">
    <location>
        <begin position="1096"/>
        <end position="1142"/>
    </location>
</feature>
<dbReference type="InterPro" id="IPR015915">
    <property type="entry name" value="Kelch-typ_b-propeller"/>
</dbReference>
<dbReference type="CDD" id="cd00054">
    <property type="entry name" value="EGF_CA"/>
    <property type="match status" value="1"/>
</dbReference>
<dbReference type="PROSITE" id="PS01186">
    <property type="entry name" value="EGF_2"/>
    <property type="match status" value="5"/>
</dbReference>
<dbReference type="SMART" id="SM00042">
    <property type="entry name" value="CUB"/>
    <property type="match status" value="1"/>
</dbReference>
<feature type="compositionally biased region" description="Gly residues" evidence="15">
    <location>
        <begin position="2616"/>
        <end position="2625"/>
    </location>
</feature>
<dbReference type="CDD" id="cd00041">
    <property type="entry name" value="CUB"/>
    <property type="match status" value="1"/>
</dbReference>
<dbReference type="PROSITE" id="PS00022">
    <property type="entry name" value="EGF_1"/>
    <property type="match status" value="3"/>
</dbReference>
<evidence type="ECO:0000256" key="4">
    <source>
        <dbReference type="ARBA" id="ARBA00022692"/>
    </source>
</evidence>
<dbReference type="Gene3D" id="2.120.10.80">
    <property type="entry name" value="Kelch-type beta propeller"/>
    <property type="match status" value="5"/>
</dbReference>
<dbReference type="Pfam" id="PF00053">
    <property type="entry name" value="EGF_laminin"/>
    <property type="match status" value="2"/>
</dbReference>
<dbReference type="Pfam" id="PF12947">
    <property type="entry name" value="EGF_3"/>
    <property type="match status" value="1"/>
</dbReference>
<evidence type="ECO:0000256" key="3">
    <source>
        <dbReference type="ARBA" id="ARBA00022536"/>
    </source>
</evidence>
<feature type="disulfide bond" evidence="12">
    <location>
        <begin position="168"/>
        <end position="178"/>
    </location>
</feature>
<dbReference type="InterPro" id="IPR001881">
    <property type="entry name" value="EGF-like_Ca-bd_dom"/>
</dbReference>
<dbReference type="InterPro" id="IPR002165">
    <property type="entry name" value="Plexin_repeat"/>
</dbReference>
<dbReference type="InterPro" id="IPR051568">
    <property type="entry name" value="LZTR1/Attractin"/>
</dbReference>
<dbReference type="SMART" id="SM00612">
    <property type="entry name" value="Kelch"/>
    <property type="match status" value="4"/>
</dbReference>
<dbReference type="PANTHER" id="PTHR46376">
    <property type="entry name" value="LEUCINE-ZIPPER-LIKE TRANSCRIPTIONAL REGULATOR 1"/>
    <property type="match status" value="1"/>
</dbReference>
<feature type="disulfide bond" evidence="14">
    <location>
        <begin position="1156"/>
        <end position="1163"/>
    </location>
</feature>
<dbReference type="InterPro" id="IPR024731">
    <property type="entry name" value="NELL2-like_EGF"/>
</dbReference>
<dbReference type="InterPro" id="IPR056863">
    <property type="entry name" value="LMN_ATRN_NET-like_EGF"/>
</dbReference>
<feature type="domain" description="CUB" evidence="18">
    <location>
        <begin position="26"/>
        <end position="135"/>
    </location>
</feature>
<feature type="disulfide bond" evidence="13">
    <location>
        <begin position="1165"/>
        <end position="1174"/>
    </location>
</feature>
<feature type="chain" id="PRO_5046612741" evidence="17">
    <location>
        <begin position="24"/>
        <end position="3005"/>
    </location>
</feature>
<accession>A0ABM1W0N2</accession>
<dbReference type="PROSITE" id="PS00010">
    <property type="entry name" value="ASX_HYDROXYL"/>
    <property type="match status" value="1"/>
</dbReference>
<evidence type="ECO:0000259" key="20">
    <source>
        <dbReference type="PROSITE" id="PS50027"/>
    </source>
</evidence>
<feature type="disulfide bond" evidence="12">
    <location>
        <begin position="190"/>
        <end position="199"/>
    </location>
</feature>
<dbReference type="RefSeq" id="XP_035828225.1">
    <property type="nucleotide sequence ID" value="XM_035972332.1"/>
</dbReference>
<dbReference type="Gene3D" id="2.60.120.290">
    <property type="entry name" value="Spermadhesin, CUB domain"/>
    <property type="match status" value="1"/>
</dbReference>
<feature type="disulfide bond" evidence="13">
    <location>
        <begin position="1114"/>
        <end position="1123"/>
    </location>
</feature>
<dbReference type="Pfam" id="PF07645">
    <property type="entry name" value="EGF_CA"/>
    <property type="match status" value="1"/>
</dbReference>
<dbReference type="InterPro" id="IPR000152">
    <property type="entry name" value="EGF-type_Asp/Asn_hydroxyl_site"/>
</dbReference>
<dbReference type="InterPro" id="IPR006652">
    <property type="entry name" value="Kelch_1"/>
</dbReference>
<keyword evidence="6" id="KW-0677">Repeat</keyword>
<dbReference type="SUPFAM" id="SSF49854">
    <property type="entry name" value="Spermadhesin, CUB domain"/>
    <property type="match status" value="1"/>
</dbReference>
<keyword evidence="10" id="KW-0325">Glycoprotein</keyword>
<dbReference type="SMART" id="SM00423">
    <property type="entry name" value="PSI"/>
    <property type="match status" value="5"/>
</dbReference>
<dbReference type="Proteomes" id="UP000694888">
    <property type="component" value="Unplaced"/>
</dbReference>
<dbReference type="InterPro" id="IPR000716">
    <property type="entry name" value="Thyroglobulin_1"/>
</dbReference>
<dbReference type="Pfam" id="PF24973">
    <property type="entry name" value="EGF_LMN_ATRN"/>
    <property type="match status" value="2"/>
</dbReference>
<keyword evidence="11 13" id="KW-0424">Laminin EGF-like domain</keyword>
<evidence type="ECO:0000313" key="23">
    <source>
        <dbReference type="RefSeq" id="XP_035828225.1"/>
    </source>
</evidence>
<feature type="region of interest" description="Disordered" evidence="15">
    <location>
        <begin position="2707"/>
        <end position="2736"/>
    </location>
</feature>
<evidence type="ECO:0000256" key="5">
    <source>
        <dbReference type="ARBA" id="ARBA00022729"/>
    </source>
</evidence>
<keyword evidence="7 16" id="KW-1133">Transmembrane helix</keyword>
<proteinExistence type="predicted"/>
<dbReference type="PROSITE" id="PS50026">
    <property type="entry name" value="EGF_3"/>
    <property type="match status" value="2"/>
</dbReference>
<dbReference type="GeneID" id="101859269"/>
<dbReference type="Pfam" id="PF01437">
    <property type="entry name" value="PSI"/>
    <property type="match status" value="1"/>
</dbReference>
<feature type="domain" description="Thyroglobulin type-1" evidence="21">
    <location>
        <begin position="1111"/>
        <end position="1187"/>
    </location>
</feature>
<dbReference type="InterPro" id="IPR035914">
    <property type="entry name" value="Sperma_CUB_dom_sf"/>
</dbReference>
<keyword evidence="9 12" id="KW-1015">Disulfide bond</keyword>
<evidence type="ECO:0000256" key="14">
    <source>
        <dbReference type="PROSITE-ProRule" id="PRU00500"/>
    </source>
</evidence>
<dbReference type="Pfam" id="PF00431">
    <property type="entry name" value="CUB"/>
    <property type="match status" value="1"/>
</dbReference>
<feature type="region of interest" description="Disordered" evidence="15">
    <location>
        <begin position="2612"/>
        <end position="2650"/>
    </location>
</feature>
<dbReference type="InterPro" id="IPR002049">
    <property type="entry name" value="LE_dom"/>
</dbReference>
<evidence type="ECO:0000256" key="10">
    <source>
        <dbReference type="ARBA" id="ARBA00023180"/>
    </source>
</evidence>
<evidence type="ECO:0000256" key="6">
    <source>
        <dbReference type="ARBA" id="ARBA00022737"/>
    </source>
</evidence>
<dbReference type="SUPFAM" id="SSF117281">
    <property type="entry name" value="Kelch motif"/>
    <property type="match status" value="4"/>
</dbReference>
<reference evidence="23" key="1">
    <citation type="submission" date="2025-08" db="UniProtKB">
        <authorList>
            <consortium name="RefSeq"/>
        </authorList>
    </citation>
    <scope>IDENTIFICATION</scope>
</reference>
<feature type="domain" description="EGF-like" evidence="19">
    <location>
        <begin position="1020"/>
        <end position="1061"/>
    </location>
</feature>
<dbReference type="PANTHER" id="PTHR46376:SF2">
    <property type="entry name" value="DISTRACTED, ISOFORM B"/>
    <property type="match status" value="1"/>
</dbReference>
<dbReference type="PROSITE" id="PS50027">
    <property type="entry name" value="EGF_LAM_2"/>
    <property type="match status" value="2"/>
</dbReference>
<evidence type="ECO:0000256" key="12">
    <source>
        <dbReference type="PROSITE-ProRule" id="PRU00076"/>
    </source>
</evidence>
<name>A0ABM1W0N2_APLCA</name>
<evidence type="ECO:0000256" key="9">
    <source>
        <dbReference type="ARBA" id="ARBA00023157"/>
    </source>
</evidence>
<comment type="subcellular location">
    <subcellularLocation>
        <location evidence="1">Membrane</location>
        <topology evidence="1">Single-pass type I membrane protein</topology>
    </subcellularLocation>
</comment>
<feature type="domain" description="EGF-like" evidence="19">
    <location>
        <begin position="164"/>
        <end position="200"/>
    </location>
</feature>
<keyword evidence="5 17" id="KW-0732">Signal</keyword>
<evidence type="ECO:0000256" key="8">
    <source>
        <dbReference type="ARBA" id="ARBA00023136"/>
    </source>
</evidence>
<dbReference type="Pfam" id="PF24981">
    <property type="entry name" value="Beta-prop_ATRN-LZTR1"/>
    <property type="match status" value="2"/>
</dbReference>
<feature type="domain" description="Laminin EGF-like" evidence="20">
    <location>
        <begin position="1143"/>
        <end position="1189"/>
    </location>
</feature>
<dbReference type="SMART" id="SM00179">
    <property type="entry name" value="EGF_CA"/>
    <property type="match status" value="2"/>
</dbReference>
<feature type="compositionally biased region" description="Basic and acidic residues" evidence="15">
    <location>
        <begin position="2626"/>
        <end position="2636"/>
    </location>
</feature>
<dbReference type="InterPro" id="IPR018097">
    <property type="entry name" value="EGF_Ca-bd_CS"/>
</dbReference>
<dbReference type="InterPro" id="IPR000742">
    <property type="entry name" value="EGF"/>
</dbReference>
<evidence type="ECO:0000259" key="19">
    <source>
        <dbReference type="PROSITE" id="PS50026"/>
    </source>
</evidence>
<keyword evidence="8 16" id="KW-0472">Membrane</keyword>
<dbReference type="InterPro" id="IPR049883">
    <property type="entry name" value="NOTCH1_EGF-like"/>
</dbReference>
<dbReference type="PROSITE" id="PS01248">
    <property type="entry name" value="EGF_LAM_1"/>
    <property type="match status" value="3"/>
</dbReference>
<evidence type="ECO:0000256" key="16">
    <source>
        <dbReference type="SAM" id="Phobius"/>
    </source>
</evidence>
<dbReference type="InterPro" id="IPR016201">
    <property type="entry name" value="PSI"/>
</dbReference>
<dbReference type="InterPro" id="IPR056737">
    <property type="entry name" value="Beta-prop_ATRN-MKLN-like"/>
</dbReference>
<dbReference type="PROSITE" id="PS51162">
    <property type="entry name" value="THYROGLOBULIN_1_2"/>
    <property type="match status" value="1"/>
</dbReference>
<evidence type="ECO:0000256" key="11">
    <source>
        <dbReference type="ARBA" id="ARBA00023292"/>
    </source>
</evidence>
<dbReference type="SMART" id="SM00181">
    <property type="entry name" value="EGF"/>
    <property type="match status" value="12"/>
</dbReference>
<keyword evidence="3 12" id="KW-0245">EGF-like domain</keyword>
<dbReference type="CDD" id="cd00055">
    <property type="entry name" value="EGF_Lam"/>
    <property type="match status" value="3"/>
</dbReference>
<dbReference type="InterPro" id="IPR000859">
    <property type="entry name" value="CUB_dom"/>
</dbReference>
<evidence type="ECO:0000256" key="17">
    <source>
        <dbReference type="SAM" id="SignalP"/>
    </source>
</evidence>
<gene>
    <name evidence="23" type="primary">LOC101859269</name>
</gene>
<evidence type="ECO:0000256" key="15">
    <source>
        <dbReference type="SAM" id="MobiDB-lite"/>
    </source>
</evidence>
<dbReference type="Pfam" id="PF01344">
    <property type="entry name" value="Kelch_1"/>
    <property type="match status" value="2"/>
</dbReference>
<evidence type="ECO:0000313" key="22">
    <source>
        <dbReference type="Proteomes" id="UP000694888"/>
    </source>
</evidence>
<evidence type="ECO:0000256" key="1">
    <source>
        <dbReference type="ARBA" id="ARBA00004479"/>
    </source>
</evidence>
<dbReference type="PROSITE" id="PS01187">
    <property type="entry name" value="EGF_CA"/>
    <property type="match status" value="1"/>
</dbReference>
<comment type="caution">
    <text evidence="12">Lacks conserved residue(s) required for the propagation of feature annotation.</text>
</comment>
<feature type="disulfide bond" evidence="13">
    <location>
        <begin position="1126"/>
        <end position="1140"/>
    </location>
</feature>
<dbReference type="SUPFAM" id="SSF57196">
    <property type="entry name" value="EGF/Laminin"/>
    <property type="match status" value="5"/>
</dbReference>
<protein>
    <submittedName>
        <fullName evidence="23">Multiple epidermal growth factor-like domains protein 8</fullName>
    </submittedName>
</protein>
<dbReference type="SMART" id="SM00180">
    <property type="entry name" value="EGF_Lam"/>
    <property type="match status" value="5"/>
</dbReference>
<evidence type="ECO:0000256" key="2">
    <source>
        <dbReference type="ARBA" id="ARBA00022441"/>
    </source>
</evidence>
<evidence type="ECO:0000256" key="13">
    <source>
        <dbReference type="PROSITE-ProRule" id="PRU00460"/>
    </source>
</evidence>